<dbReference type="EMBL" id="OU963864">
    <property type="protein sequence ID" value="CAH0386965.1"/>
    <property type="molecule type" value="Genomic_DNA"/>
</dbReference>
<dbReference type="SUPFAM" id="SSF57283">
    <property type="entry name" value="PMP inhibitors"/>
    <property type="match status" value="1"/>
</dbReference>
<feature type="chain" id="PRO_5040261609" description="Pacifastin domain-containing protein" evidence="8">
    <location>
        <begin position="23"/>
        <end position="277"/>
    </location>
</feature>
<evidence type="ECO:0000256" key="5">
    <source>
        <dbReference type="ARBA" id="ARBA00023157"/>
    </source>
</evidence>
<feature type="signal peptide" evidence="8">
    <location>
        <begin position="1"/>
        <end position="22"/>
    </location>
</feature>
<organism evidence="10 11">
    <name type="scientific">Bemisia tabaci</name>
    <name type="common">Sweetpotato whitefly</name>
    <name type="synonym">Aleurodes tabaci</name>
    <dbReference type="NCBI Taxonomy" id="7038"/>
    <lineage>
        <taxon>Eukaryota</taxon>
        <taxon>Metazoa</taxon>
        <taxon>Ecdysozoa</taxon>
        <taxon>Arthropoda</taxon>
        <taxon>Hexapoda</taxon>
        <taxon>Insecta</taxon>
        <taxon>Pterygota</taxon>
        <taxon>Neoptera</taxon>
        <taxon>Paraneoptera</taxon>
        <taxon>Hemiptera</taxon>
        <taxon>Sternorrhyncha</taxon>
        <taxon>Aleyrodoidea</taxon>
        <taxon>Aleyrodidae</taxon>
        <taxon>Aleyrodinae</taxon>
        <taxon>Bemisia</taxon>
    </lineage>
</organism>
<feature type="compositionally biased region" description="Polar residues" evidence="7">
    <location>
        <begin position="235"/>
        <end position="254"/>
    </location>
</feature>
<accession>A0A9P0A6X6</accession>
<evidence type="ECO:0000259" key="9">
    <source>
        <dbReference type="Pfam" id="PF05375"/>
    </source>
</evidence>
<feature type="region of interest" description="Disordered" evidence="7">
    <location>
        <begin position="234"/>
        <end position="277"/>
    </location>
</feature>
<dbReference type="AlphaFoldDB" id="A0A9P0A6X6"/>
<evidence type="ECO:0000256" key="7">
    <source>
        <dbReference type="SAM" id="MobiDB-lite"/>
    </source>
</evidence>
<evidence type="ECO:0000313" key="11">
    <source>
        <dbReference type="Proteomes" id="UP001152759"/>
    </source>
</evidence>
<keyword evidence="11" id="KW-1185">Reference proteome</keyword>
<name>A0A9P0A6X6_BEMTA</name>
<proteinExistence type="inferred from homology"/>
<keyword evidence="4" id="KW-0722">Serine protease inhibitor</keyword>
<dbReference type="GO" id="GO:0005576">
    <property type="term" value="C:extracellular region"/>
    <property type="evidence" value="ECO:0007669"/>
    <property type="project" value="UniProtKB-SubCell"/>
</dbReference>
<dbReference type="GO" id="GO:0004867">
    <property type="term" value="F:serine-type endopeptidase inhibitor activity"/>
    <property type="evidence" value="ECO:0007669"/>
    <property type="project" value="UniProtKB-KW"/>
</dbReference>
<comment type="subcellular location">
    <subcellularLocation>
        <location evidence="1">Secreted</location>
    </subcellularLocation>
</comment>
<keyword evidence="2" id="KW-0964">Secreted</keyword>
<gene>
    <name evidence="10" type="ORF">BEMITA_LOCUS6027</name>
</gene>
<protein>
    <recommendedName>
        <fullName evidence="9">Pacifastin domain-containing protein</fullName>
    </recommendedName>
</protein>
<evidence type="ECO:0000256" key="6">
    <source>
        <dbReference type="ARBA" id="ARBA00029459"/>
    </source>
</evidence>
<evidence type="ECO:0000256" key="2">
    <source>
        <dbReference type="ARBA" id="ARBA00022525"/>
    </source>
</evidence>
<evidence type="ECO:0000256" key="4">
    <source>
        <dbReference type="ARBA" id="ARBA00022900"/>
    </source>
</evidence>
<evidence type="ECO:0000256" key="8">
    <source>
        <dbReference type="SAM" id="SignalP"/>
    </source>
</evidence>
<feature type="region of interest" description="Disordered" evidence="7">
    <location>
        <begin position="69"/>
        <end position="102"/>
    </location>
</feature>
<dbReference type="InterPro" id="IPR008037">
    <property type="entry name" value="Pacifastin_dom"/>
</dbReference>
<dbReference type="KEGG" id="btab:109043476"/>
<dbReference type="InterPro" id="IPR036201">
    <property type="entry name" value="Pacifastin_dom_sf"/>
</dbReference>
<evidence type="ECO:0000256" key="1">
    <source>
        <dbReference type="ARBA" id="ARBA00004613"/>
    </source>
</evidence>
<comment type="similarity">
    <text evidence="6">Belongs to the protease inhibitor I19 family.</text>
</comment>
<keyword evidence="5" id="KW-1015">Disulfide bond</keyword>
<feature type="domain" description="Pacifastin" evidence="9">
    <location>
        <begin position="196"/>
        <end position="229"/>
    </location>
</feature>
<keyword evidence="8" id="KW-0732">Signal</keyword>
<sequence>MIRQQVIVLSLAIVCSFAFVAGKDTRESSPQGNGDNQETGPGSPVLQLLSQMMSPNAKSASLKELQKRVESDRTHIQKIPPRNREKQELEEKKKELEEKERELEENFVVSPDFDKYAYKSPKRSSVTYSIDATCQLATCYEDGRPFLRIHNYCYKGISDLQAACEERYLSARNRRAGKEMSAPSSTQMPTHSRETCSIDGETWKDNCNTCVCLAVLIPACTRMKCPEEVHPNIPPSQGFQPNGQKPNLMYNNQKPEGLLPMQNGSKDERPAKHIKNV</sequence>
<dbReference type="Pfam" id="PF05375">
    <property type="entry name" value="Pacifastin_I"/>
    <property type="match status" value="1"/>
</dbReference>
<dbReference type="Proteomes" id="UP001152759">
    <property type="component" value="Chromosome 3"/>
</dbReference>
<evidence type="ECO:0000313" key="10">
    <source>
        <dbReference type="EMBL" id="CAH0386965.1"/>
    </source>
</evidence>
<reference evidence="10" key="1">
    <citation type="submission" date="2021-12" db="EMBL/GenBank/DDBJ databases">
        <authorList>
            <person name="King R."/>
        </authorList>
    </citation>
    <scope>NUCLEOTIDE SEQUENCE</scope>
</reference>
<keyword evidence="3" id="KW-0646">Protease inhibitor</keyword>
<feature type="compositionally biased region" description="Basic and acidic residues" evidence="7">
    <location>
        <begin position="82"/>
        <end position="102"/>
    </location>
</feature>
<evidence type="ECO:0000256" key="3">
    <source>
        <dbReference type="ARBA" id="ARBA00022690"/>
    </source>
</evidence>
<feature type="compositionally biased region" description="Polar residues" evidence="7">
    <location>
        <begin position="28"/>
        <end position="40"/>
    </location>
</feature>
<feature type="region of interest" description="Disordered" evidence="7">
    <location>
        <begin position="24"/>
        <end position="45"/>
    </location>
</feature>